<proteinExistence type="predicted"/>
<dbReference type="EMBL" id="BSXT01001250">
    <property type="protein sequence ID" value="GMF40504.1"/>
    <property type="molecule type" value="Genomic_DNA"/>
</dbReference>
<organism evidence="2 3">
    <name type="scientific">Phytophthora fragariaefolia</name>
    <dbReference type="NCBI Taxonomy" id="1490495"/>
    <lineage>
        <taxon>Eukaryota</taxon>
        <taxon>Sar</taxon>
        <taxon>Stramenopiles</taxon>
        <taxon>Oomycota</taxon>
        <taxon>Peronosporomycetes</taxon>
        <taxon>Peronosporales</taxon>
        <taxon>Peronosporaceae</taxon>
        <taxon>Phytophthora</taxon>
    </lineage>
</organism>
<gene>
    <name evidence="2" type="ORF">Pfra01_001245700</name>
</gene>
<dbReference type="Proteomes" id="UP001165121">
    <property type="component" value="Unassembled WGS sequence"/>
</dbReference>
<evidence type="ECO:0000313" key="3">
    <source>
        <dbReference type="Proteomes" id="UP001165121"/>
    </source>
</evidence>
<sequence length="106" mass="10905">MISVIVPKTLTSSGMSRPNSPLGKPPKNPKSQTLSSRVEVPAPRAAHRSVLAGGGRSLDRRCLDEELPVPDSSFPDSTASSAESAHFSSLSTASSPSPVAAVAPQL</sequence>
<feature type="compositionally biased region" description="Polar residues" evidence="1">
    <location>
        <begin position="9"/>
        <end position="19"/>
    </location>
</feature>
<comment type="caution">
    <text evidence="2">The sequence shown here is derived from an EMBL/GenBank/DDBJ whole genome shotgun (WGS) entry which is preliminary data.</text>
</comment>
<evidence type="ECO:0000313" key="2">
    <source>
        <dbReference type="EMBL" id="GMF40504.1"/>
    </source>
</evidence>
<dbReference type="AlphaFoldDB" id="A0A9W7CSD4"/>
<feature type="compositionally biased region" description="Low complexity" evidence="1">
    <location>
        <begin position="77"/>
        <end position="106"/>
    </location>
</feature>
<evidence type="ECO:0000256" key="1">
    <source>
        <dbReference type="SAM" id="MobiDB-lite"/>
    </source>
</evidence>
<feature type="region of interest" description="Disordered" evidence="1">
    <location>
        <begin position="1"/>
        <end position="106"/>
    </location>
</feature>
<keyword evidence="3" id="KW-1185">Reference proteome</keyword>
<protein>
    <submittedName>
        <fullName evidence="2">Unnamed protein product</fullName>
    </submittedName>
</protein>
<accession>A0A9W7CSD4</accession>
<name>A0A9W7CSD4_9STRA</name>
<reference evidence="2" key="1">
    <citation type="submission" date="2023-04" db="EMBL/GenBank/DDBJ databases">
        <title>Phytophthora fragariaefolia NBRC 109709.</title>
        <authorList>
            <person name="Ichikawa N."/>
            <person name="Sato H."/>
            <person name="Tonouchi N."/>
        </authorList>
    </citation>
    <scope>NUCLEOTIDE SEQUENCE</scope>
    <source>
        <strain evidence="2">NBRC 109709</strain>
    </source>
</reference>